<dbReference type="InterPro" id="IPR012337">
    <property type="entry name" value="RNaseH-like_sf"/>
</dbReference>
<keyword evidence="2" id="KW-1185">Reference proteome</keyword>
<sequence length="226" mass="25322">SAVAGDGGPNVRLAKKLIHALFAWILNIYDPCHNLSLFMKDIGALFKKDVLVPVAGVSNYFSKSNYGTSQLDAARKDLKITQGIKTSSETRFSTSHIQSKAIQTCMPAIRKCIETGTTKKLLPFVSDTPEHYTFMSKLSAFIMLTTAPANAILALEGQYINCADVFYAWVCMAWSLERLFETVAYLQTYRARVIGLYNARFAQMMSESSYHIFLFAYFMHPSAFCN</sequence>
<dbReference type="AlphaFoldDB" id="A0AAD7NMU7"/>
<evidence type="ECO:0000313" key="2">
    <source>
        <dbReference type="Proteomes" id="UP001215280"/>
    </source>
</evidence>
<accession>A0AAD7NMU7</accession>
<dbReference type="Proteomes" id="UP001215280">
    <property type="component" value="Unassembled WGS sequence"/>
</dbReference>
<reference evidence="1" key="1">
    <citation type="submission" date="2023-03" db="EMBL/GenBank/DDBJ databases">
        <title>Massive genome expansion in bonnet fungi (Mycena s.s.) driven by repeated elements and novel gene families across ecological guilds.</title>
        <authorList>
            <consortium name="Lawrence Berkeley National Laboratory"/>
            <person name="Harder C.B."/>
            <person name="Miyauchi S."/>
            <person name="Viragh M."/>
            <person name="Kuo A."/>
            <person name="Thoen E."/>
            <person name="Andreopoulos B."/>
            <person name="Lu D."/>
            <person name="Skrede I."/>
            <person name="Drula E."/>
            <person name="Henrissat B."/>
            <person name="Morin E."/>
            <person name="Kohler A."/>
            <person name="Barry K."/>
            <person name="LaButti K."/>
            <person name="Morin E."/>
            <person name="Salamov A."/>
            <person name="Lipzen A."/>
            <person name="Mereny Z."/>
            <person name="Hegedus B."/>
            <person name="Baldrian P."/>
            <person name="Stursova M."/>
            <person name="Weitz H."/>
            <person name="Taylor A."/>
            <person name="Grigoriev I.V."/>
            <person name="Nagy L.G."/>
            <person name="Martin F."/>
            <person name="Kauserud H."/>
        </authorList>
    </citation>
    <scope>NUCLEOTIDE SEQUENCE</scope>
    <source>
        <strain evidence="1">CBHHK188m</strain>
    </source>
</reference>
<gene>
    <name evidence="1" type="ORF">DFH07DRAFT_736431</name>
</gene>
<protein>
    <submittedName>
        <fullName evidence="1">Uncharacterized protein</fullName>
    </submittedName>
</protein>
<dbReference type="SUPFAM" id="SSF53098">
    <property type="entry name" value="Ribonuclease H-like"/>
    <property type="match status" value="1"/>
</dbReference>
<organism evidence="1 2">
    <name type="scientific">Mycena maculata</name>
    <dbReference type="NCBI Taxonomy" id="230809"/>
    <lineage>
        <taxon>Eukaryota</taxon>
        <taxon>Fungi</taxon>
        <taxon>Dikarya</taxon>
        <taxon>Basidiomycota</taxon>
        <taxon>Agaricomycotina</taxon>
        <taxon>Agaricomycetes</taxon>
        <taxon>Agaricomycetidae</taxon>
        <taxon>Agaricales</taxon>
        <taxon>Marasmiineae</taxon>
        <taxon>Mycenaceae</taxon>
        <taxon>Mycena</taxon>
    </lineage>
</organism>
<comment type="caution">
    <text evidence="1">The sequence shown here is derived from an EMBL/GenBank/DDBJ whole genome shotgun (WGS) entry which is preliminary data.</text>
</comment>
<name>A0AAD7NMU7_9AGAR</name>
<dbReference type="EMBL" id="JARJLG010000028">
    <property type="protein sequence ID" value="KAJ7768072.1"/>
    <property type="molecule type" value="Genomic_DNA"/>
</dbReference>
<proteinExistence type="predicted"/>
<evidence type="ECO:0000313" key="1">
    <source>
        <dbReference type="EMBL" id="KAJ7768072.1"/>
    </source>
</evidence>
<feature type="non-terminal residue" evidence="1">
    <location>
        <position position="1"/>
    </location>
</feature>